<dbReference type="GO" id="GO:0006313">
    <property type="term" value="P:DNA transposition"/>
    <property type="evidence" value="ECO:0007669"/>
    <property type="project" value="InterPro"/>
</dbReference>
<dbReference type="NCBIfam" id="NF033558">
    <property type="entry name" value="transpos_IS1"/>
    <property type="match status" value="1"/>
</dbReference>
<dbReference type="Pfam" id="PF03400">
    <property type="entry name" value="DDE_Tnp_IS1"/>
    <property type="match status" value="1"/>
</dbReference>
<dbReference type="Proteomes" id="UP001065613">
    <property type="component" value="Chromosome"/>
</dbReference>
<organism evidence="5">
    <name type="scientific">Woronichinia naegeliana WA131</name>
    <dbReference type="NCBI Taxonomy" id="2824559"/>
    <lineage>
        <taxon>Bacteria</taxon>
        <taxon>Bacillati</taxon>
        <taxon>Cyanobacteriota</taxon>
        <taxon>Cyanophyceae</taxon>
        <taxon>Synechococcales</taxon>
        <taxon>Coelosphaeriaceae</taxon>
        <taxon>Woronichinia</taxon>
    </lineage>
</organism>
<dbReference type="EMBL" id="CP073041">
    <property type="protein sequence ID" value="UXE61573.1"/>
    <property type="molecule type" value="Genomic_DNA"/>
</dbReference>
<comment type="function">
    <text evidence="1">Absolutely required for transposition of IS1.</text>
</comment>
<evidence type="ECO:0000256" key="1">
    <source>
        <dbReference type="ARBA" id="ARBA00004091"/>
    </source>
</evidence>
<dbReference type="AlphaFoldDB" id="A0A977PWU3"/>
<keyword evidence="4" id="KW-0233">DNA recombination</keyword>
<evidence type="ECO:0000256" key="2">
    <source>
        <dbReference type="ARBA" id="ARBA00008841"/>
    </source>
</evidence>
<dbReference type="GO" id="GO:0003677">
    <property type="term" value="F:DNA binding"/>
    <property type="evidence" value="ECO:0007669"/>
    <property type="project" value="InterPro"/>
</dbReference>
<dbReference type="KEGG" id="wna:KA717_00825"/>
<protein>
    <submittedName>
        <fullName evidence="5">IS1 family transposase</fullName>
    </submittedName>
</protein>
<evidence type="ECO:0000313" key="5">
    <source>
        <dbReference type="EMBL" id="UXE61573.1"/>
    </source>
</evidence>
<accession>A0A977PWU3</accession>
<dbReference type="GO" id="GO:0004803">
    <property type="term" value="F:transposase activity"/>
    <property type="evidence" value="ECO:0007669"/>
    <property type="project" value="InterPro"/>
</dbReference>
<dbReference type="InterPro" id="IPR051354">
    <property type="entry name" value="Transposase_27_IS1"/>
</dbReference>
<dbReference type="PANTHER" id="PTHR33293:SF1">
    <property type="entry name" value="INSERTION ELEMENT IS1 1 PROTEIN INSB-RELATED"/>
    <property type="match status" value="1"/>
</dbReference>
<comment type="similarity">
    <text evidence="2">Belongs to the transposase 27 family.</text>
</comment>
<sequence length="166" mass="19545">MWGSTSANLDLFVLIKILVAKYGMWVVTLCQWNDVEAELDEMWGFVKSKKEQRWLWHAIDHKTGEILAYVLSGHKDEAFLRLKELLEPFGITQYYTDGWGAYERHIEPALHEVGKYNTQKIERKHLTLRTRIKRLARKTICFSKSIVMHDIVLGLFINRFEFGCLI</sequence>
<gene>
    <name evidence="5" type="ORF">KA717_00825</name>
</gene>
<name>A0A977PWU3_9CYAN</name>
<evidence type="ECO:0000256" key="4">
    <source>
        <dbReference type="ARBA" id="ARBA00023172"/>
    </source>
</evidence>
<keyword evidence="3" id="KW-0815">Transposition</keyword>
<proteinExistence type="inferred from homology"/>
<dbReference type="PANTHER" id="PTHR33293">
    <property type="entry name" value="INSERTION ELEMENT IS1 1 PROTEIN INSB-RELATED"/>
    <property type="match status" value="1"/>
</dbReference>
<reference evidence="5" key="1">
    <citation type="submission" date="2021-04" db="EMBL/GenBank/DDBJ databases">
        <title>Genome sequence of Woronichinia naegeliana from Washington state freshwater lake bloom.</title>
        <authorList>
            <person name="Dreher T.W."/>
        </authorList>
    </citation>
    <scope>NUCLEOTIDE SEQUENCE</scope>
    <source>
        <strain evidence="5">WA131</strain>
    </source>
</reference>
<evidence type="ECO:0000256" key="3">
    <source>
        <dbReference type="ARBA" id="ARBA00022578"/>
    </source>
</evidence>
<dbReference type="InterPro" id="IPR005063">
    <property type="entry name" value="Transposase_27"/>
</dbReference>